<dbReference type="InterPro" id="IPR015931">
    <property type="entry name" value="Acnase/IPM_dHydase_lsu_aba_1/3"/>
</dbReference>
<dbReference type="GO" id="GO:0019752">
    <property type="term" value="P:carboxylic acid metabolic process"/>
    <property type="evidence" value="ECO:0007669"/>
    <property type="project" value="UniProtKB-ARBA"/>
</dbReference>
<keyword evidence="3" id="KW-0411">Iron-sulfur</keyword>
<accession>D6PBC5</accession>
<organism evidence="6">
    <name type="scientific">uncultured archaeon MedDCM-OCT-S04-C246</name>
    <dbReference type="NCBI Taxonomy" id="743087"/>
    <lineage>
        <taxon>Archaea</taxon>
        <taxon>environmental samples</taxon>
    </lineage>
</organism>
<dbReference type="EMBL" id="GU942961">
    <property type="protein sequence ID" value="ADD93026.1"/>
    <property type="molecule type" value="Genomic_DNA"/>
</dbReference>
<dbReference type="Pfam" id="PF00330">
    <property type="entry name" value="Aconitase"/>
    <property type="match status" value="1"/>
</dbReference>
<dbReference type="InterPro" id="IPR036008">
    <property type="entry name" value="Aconitase_4Fe-4S_dom"/>
</dbReference>
<sequence length="173" mass="18114">MINLSEILPMVAHPGDPDKGIPSDPTNGAFIKDLGDIEIDIAYAGSCTAGKDDDFAYYAMVTKAALAAGMKIADGVECYIQFGSKSVKELSIKNGWVDLFEKAGIKIIDPGCGACIGAGPGISNDASQVTVSAINRNFQGRSGPGKLYLASPLTVMTSAFTGKISSWEPEIFN</sequence>
<evidence type="ECO:0000256" key="3">
    <source>
        <dbReference type="ARBA" id="ARBA00023014"/>
    </source>
</evidence>
<protein>
    <submittedName>
        <fullName evidence="6">3 isopropylmalate dehydratase large subunit</fullName>
    </submittedName>
</protein>
<evidence type="ECO:0000256" key="2">
    <source>
        <dbReference type="ARBA" id="ARBA00023004"/>
    </source>
</evidence>
<dbReference type="AlphaFoldDB" id="D6PBC5"/>
<dbReference type="PANTHER" id="PTHR43822:SF2">
    <property type="entry name" value="HOMOACONITASE, MITOCHONDRIAL"/>
    <property type="match status" value="1"/>
</dbReference>
<dbReference type="InterPro" id="IPR001030">
    <property type="entry name" value="Acoase/IPM_deHydtase_lsu_aba"/>
</dbReference>
<feature type="domain" description="Aconitase/3-isopropylmalate dehydratase large subunit alpha/beta/alpha" evidence="5">
    <location>
        <begin position="2"/>
        <end position="162"/>
    </location>
</feature>
<keyword evidence="2" id="KW-0408">Iron</keyword>
<dbReference type="SUPFAM" id="SSF53732">
    <property type="entry name" value="Aconitase iron-sulfur domain"/>
    <property type="match status" value="1"/>
</dbReference>
<evidence type="ECO:0000259" key="5">
    <source>
        <dbReference type="Pfam" id="PF00330"/>
    </source>
</evidence>
<proteinExistence type="predicted"/>
<dbReference type="Gene3D" id="3.30.499.10">
    <property type="entry name" value="Aconitase, domain 3"/>
    <property type="match status" value="1"/>
</dbReference>
<keyword evidence="1" id="KW-0479">Metal-binding</keyword>
<dbReference type="PANTHER" id="PTHR43822">
    <property type="entry name" value="HOMOACONITASE, MITOCHONDRIAL-RELATED"/>
    <property type="match status" value="1"/>
</dbReference>
<reference evidence="6" key="1">
    <citation type="journal article" date="2010" name="ISME J.">
        <title>Metagenome of the Mediterranean deep chlorophyll maximum studied by direct and fosmid library 454 pyrosequencing.</title>
        <authorList>
            <person name="Ghai R."/>
            <person name="Martin-Cuadrado A.B."/>
            <person name="Molto A.G."/>
            <person name="Heredia I.G."/>
            <person name="Cabrera R."/>
            <person name="Martin J."/>
            <person name="Verdu M."/>
            <person name="Deschamps P."/>
            <person name="Moreira D."/>
            <person name="Lopez-Garcia P."/>
            <person name="Mira A."/>
            <person name="Rodriguez-Valera F."/>
        </authorList>
    </citation>
    <scope>NUCLEOTIDE SEQUENCE</scope>
</reference>
<dbReference type="PROSITE" id="PS01244">
    <property type="entry name" value="ACONITASE_2"/>
    <property type="match status" value="1"/>
</dbReference>
<dbReference type="InterPro" id="IPR050067">
    <property type="entry name" value="IPM_dehydratase_rel_enz"/>
</dbReference>
<name>D6PBC5_9ARCH</name>
<dbReference type="InterPro" id="IPR018136">
    <property type="entry name" value="Aconitase_4Fe-4S_BS"/>
</dbReference>
<dbReference type="GO" id="GO:0046872">
    <property type="term" value="F:metal ion binding"/>
    <property type="evidence" value="ECO:0007669"/>
    <property type="project" value="UniProtKB-KW"/>
</dbReference>
<evidence type="ECO:0000256" key="4">
    <source>
        <dbReference type="ARBA" id="ARBA00023239"/>
    </source>
</evidence>
<evidence type="ECO:0000313" key="6">
    <source>
        <dbReference type="EMBL" id="ADD93026.1"/>
    </source>
</evidence>
<evidence type="ECO:0000256" key="1">
    <source>
        <dbReference type="ARBA" id="ARBA00022723"/>
    </source>
</evidence>
<dbReference type="GO" id="GO:0016829">
    <property type="term" value="F:lyase activity"/>
    <property type="evidence" value="ECO:0007669"/>
    <property type="project" value="UniProtKB-KW"/>
</dbReference>
<dbReference type="GO" id="GO:0051536">
    <property type="term" value="F:iron-sulfur cluster binding"/>
    <property type="evidence" value="ECO:0007669"/>
    <property type="project" value="UniProtKB-KW"/>
</dbReference>
<keyword evidence="4" id="KW-0456">Lyase</keyword>